<dbReference type="AlphaFoldDB" id="A0A916TDY4"/>
<dbReference type="PANTHER" id="PTHR42776:SF27">
    <property type="entry name" value="DIPEPTIDYL PEPTIDASE FAMILY MEMBER 6"/>
    <property type="match status" value="1"/>
</dbReference>
<reference evidence="4" key="2">
    <citation type="submission" date="2020-09" db="EMBL/GenBank/DDBJ databases">
        <authorList>
            <person name="Sun Q."/>
            <person name="Zhou Y."/>
        </authorList>
    </citation>
    <scope>NUCLEOTIDE SEQUENCE</scope>
    <source>
        <strain evidence="4">CGMCC 1.12827</strain>
    </source>
</reference>
<name>A0A916TDY4_9ACTN</name>
<evidence type="ECO:0000256" key="2">
    <source>
        <dbReference type="SAM" id="MobiDB-lite"/>
    </source>
</evidence>
<dbReference type="InterPro" id="IPR002470">
    <property type="entry name" value="Peptidase_S9A"/>
</dbReference>
<gene>
    <name evidence="4" type="ORF">GCM10011489_30990</name>
</gene>
<feature type="region of interest" description="Disordered" evidence="2">
    <location>
        <begin position="1"/>
        <end position="33"/>
    </location>
</feature>
<dbReference type="SUPFAM" id="SSF53474">
    <property type="entry name" value="alpha/beta-Hydrolases"/>
    <property type="match status" value="1"/>
</dbReference>
<evidence type="ECO:0000256" key="1">
    <source>
        <dbReference type="ARBA" id="ARBA00022801"/>
    </source>
</evidence>
<dbReference type="GO" id="GO:0006508">
    <property type="term" value="P:proteolysis"/>
    <property type="evidence" value="ECO:0007669"/>
    <property type="project" value="InterPro"/>
</dbReference>
<dbReference type="PANTHER" id="PTHR42776">
    <property type="entry name" value="SERINE PEPTIDASE S9 FAMILY MEMBER"/>
    <property type="match status" value="1"/>
</dbReference>
<evidence type="ECO:0000313" key="5">
    <source>
        <dbReference type="Proteomes" id="UP000621454"/>
    </source>
</evidence>
<organism evidence="4 5">
    <name type="scientific">Gordonia jinhuaensis</name>
    <dbReference type="NCBI Taxonomy" id="1517702"/>
    <lineage>
        <taxon>Bacteria</taxon>
        <taxon>Bacillati</taxon>
        <taxon>Actinomycetota</taxon>
        <taxon>Actinomycetes</taxon>
        <taxon>Mycobacteriales</taxon>
        <taxon>Gordoniaceae</taxon>
        <taxon>Gordonia</taxon>
    </lineage>
</organism>
<dbReference type="InterPro" id="IPR001375">
    <property type="entry name" value="Peptidase_S9_cat"/>
</dbReference>
<dbReference type="Pfam" id="PF00326">
    <property type="entry name" value="Peptidase_S9"/>
    <property type="match status" value="1"/>
</dbReference>
<dbReference type="PRINTS" id="PR00862">
    <property type="entry name" value="PROLIGOPTASE"/>
</dbReference>
<evidence type="ECO:0000313" key="4">
    <source>
        <dbReference type="EMBL" id="GGB41186.1"/>
    </source>
</evidence>
<dbReference type="SUPFAM" id="SSF50993">
    <property type="entry name" value="Peptidase/esterase 'gauge' domain"/>
    <property type="match status" value="1"/>
</dbReference>
<comment type="caution">
    <text evidence="4">The sequence shown here is derived from an EMBL/GenBank/DDBJ whole genome shotgun (WGS) entry which is preliminary data.</text>
</comment>
<feature type="domain" description="Peptidase S9 prolyl oligopeptidase catalytic" evidence="3">
    <location>
        <begin position="442"/>
        <end position="645"/>
    </location>
</feature>
<dbReference type="InterPro" id="IPR029058">
    <property type="entry name" value="AB_hydrolase_fold"/>
</dbReference>
<dbReference type="Gene3D" id="3.40.50.1820">
    <property type="entry name" value="alpha/beta hydrolase"/>
    <property type="match status" value="1"/>
</dbReference>
<dbReference type="EMBL" id="BMGC01000027">
    <property type="protein sequence ID" value="GGB41186.1"/>
    <property type="molecule type" value="Genomic_DNA"/>
</dbReference>
<evidence type="ECO:0000259" key="3">
    <source>
        <dbReference type="Pfam" id="PF00326"/>
    </source>
</evidence>
<proteinExistence type="predicted"/>
<dbReference type="Proteomes" id="UP000621454">
    <property type="component" value="Unassembled WGS sequence"/>
</dbReference>
<dbReference type="GO" id="GO:0004252">
    <property type="term" value="F:serine-type endopeptidase activity"/>
    <property type="evidence" value="ECO:0007669"/>
    <property type="project" value="InterPro"/>
</dbReference>
<keyword evidence="1" id="KW-0378">Hydrolase</keyword>
<protein>
    <submittedName>
        <fullName evidence="4">Peptidase S9</fullName>
    </submittedName>
</protein>
<accession>A0A916TDY4</accession>
<reference evidence="4" key="1">
    <citation type="journal article" date="2014" name="Int. J. Syst. Evol. Microbiol.">
        <title>Complete genome sequence of Corynebacterium casei LMG S-19264T (=DSM 44701T), isolated from a smear-ripened cheese.</title>
        <authorList>
            <consortium name="US DOE Joint Genome Institute (JGI-PGF)"/>
            <person name="Walter F."/>
            <person name="Albersmeier A."/>
            <person name="Kalinowski J."/>
            <person name="Ruckert C."/>
        </authorList>
    </citation>
    <scope>NUCLEOTIDE SEQUENCE</scope>
    <source>
        <strain evidence="4">CGMCC 1.12827</strain>
    </source>
</reference>
<sequence>MTATSDDDSTTASDAAGVAAVHDTAESSTGPDVRHWRAYGSSLAPSGSAFAYIVDDGTGYPRAAQRTLSASSGVGELRWVRLPASGPAHKIEHSADGEWLAVEIAPGGGERSQVWAVTTDPEDATSFRIAAKLPDGSAYATVELVGWNAEHVLITATEHDGTAHALQVHPATGHATDLDARVGGHLVDAWKGAALLRVGPRGYRDMLLLRGGDITALLPNDPGATTEHGVILDQGFVHPSRVFTAPPHMRPDIDRDSVQALLRSDFDAKFPRLLGVEASRYGVRFQVLAERAGAGLDEFVVSNDQSTVAMLWNVDGYSELEIMSLPDQSTLPPIRLPGEVASQLSISAAGRLVTVTVQAPRMPPRVMLVDTHRRSVIEVDPLPGGCPHGAVTPELLRFSARDGMPLSGWLYRPPGVSGPSPTVVYFHGGPEAQSRPDYSFLFPALVGAGYTVFAPNVRGSTGYGRLFSHADDRYGRYAGINDAADCVDFLVDELIADPDRVVCSGRSYGGYLTLACLTFHPDRFAGGVAICGMSDLESFYRNTEPWIAAAAYTKYGHPDSDRELLADLSPINRIDELRAPLLVIHGAHDTNVPVSESEQIVASVADRGGDAELLLFADEGHEIVKDVNQQKMNSHIVGWLESRIGGGSCAARSQAG</sequence>
<keyword evidence="5" id="KW-1185">Reference proteome</keyword>